<protein>
    <submittedName>
        <fullName evidence="4">5-oxoprolinase</fullName>
    </submittedName>
</protein>
<dbReference type="SUPFAM" id="SSF53067">
    <property type="entry name" value="Actin-like ATPase domain"/>
    <property type="match status" value="1"/>
</dbReference>
<feature type="domain" description="Acetophenone carboxylase-like C-terminal" evidence="3">
    <location>
        <begin position="514"/>
        <end position="677"/>
    </location>
</feature>
<dbReference type="AlphaFoldDB" id="A0A6S6XXA8"/>
<dbReference type="Pfam" id="PF19278">
    <property type="entry name" value="Hydant_A_C"/>
    <property type="match status" value="1"/>
</dbReference>
<dbReference type="Pfam" id="PF01968">
    <property type="entry name" value="Hydantoinase_A"/>
    <property type="match status" value="1"/>
</dbReference>
<evidence type="ECO:0000259" key="2">
    <source>
        <dbReference type="Pfam" id="PF05378"/>
    </source>
</evidence>
<dbReference type="KEGG" id="doe:DENOEST_2439"/>
<dbReference type="RefSeq" id="WP_145771211.1">
    <property type="nucleotide sequence ID" value="NZ_LR778301.1"/>
</dbReference>
<gene>
    <name evidence="4" type="ORF">DENOEST_2439</name>
</gene>
<accession>A0A6S6XXA8</accession>
<evidence type="ECO:0000313" key="4">
    <source>
        <dbReference type="EMBL" id="CAB1369604.1"/>
    </source>
</evidence>
<dbReference type="InterPro" id="IPR008040">
    <property type="entry name" value="Hydant_A_N"/>
</dbReference>
<organism evidence="4 5">
    <name type="scientific">Denitratisoma oestradiolicum</name>
    <dbReference type="NCBI Taxonomy" id="311182"/>
    <lineage>
        <taxon>Bacteria</taxon>
        <taxon>Pseudomonadati</taxon>
        <taxon>Pseudomonadota</taxon>
        <taxon>Betaproteobacteria</taxon>
        <taxon>Nitrosomonadales</taxon>
        <taxon>Sterolibacteriaceae</taxon>
        <taxon>Denitratisoma</taxon>
    </lineage>
</organism>
<dbReference type="GO" id="GO:0006749">
    <property type="term" value="P:glutathione metabolic process"/>
    <property type="evidence" value="ECO:0007669"/>
    <property type="project" value="TreeGrafter"/>
</dbReference>
<evidence type="ECO:0000259" key="1">
    <source>
        <dbReference type="Pfam" id="PF01968"/>
    </source>
</evidence>
<reference evidence="4 5" key="1">
    <citation type="submission" date="2020-03" db="EMBL/GenBank/DDBJ databases">
        <authorList>
            <consortium name="Genoscope - CEA"/>
            <person name="William W."/>
        </authorList>
    </citation>
    <scope>NUCLEOTIDE SEQUENCE [LARGE SCALE GENOMIC DNA]</scope>
    <source>
        <strain evidence="5">DSM 16959</strain>
    </source>
</reference>
<feature type="domain" description="Hydantoinase/oxoprolinase N-terminal" evidence="2">
    <location>
        <begin position="7"/>
        <end position="187"/>
    </location>
</feature>
<dbReference type="PANTHER" id="PTHR11365">
    <property type="entry name" value="5-OXOPROLINASE RELATED"/>
    <property type="match status" value="1"/>
</dbReference>
<dbReference type="PANTHER" id="PTHR11365:SF23">
    <property type="entry name" value="HYPOTHETICAL 5-OXOPROLINASE (EUROFUNG)-RELATED"/>
    <property type="match status" value="1"/>
</dbReference>
<feature type="domain" description="Hydantoinase A/oxoprolinase" evidence="1">
    <location>
        <begin position="208"/>
        <end position="495"/>
    </location>
</feature>
<dbReference type="InterPro" id="IPR045079">
    <property type="entry name" value="Oxoprolinase-like"/>
</dbReference>
<name>A0A6S6XXA8_9PROT</name>
<dbReference type="InterPro" id="IPR049517">
    <property type="entry name" value="ACX-like_C"/>
</dbReference>
<evidence type="ECO:0000259" key="3">
    <source>
        <dbReference type="Pfam" id="PF19278"/>
    </source>
</evidence>
<dbReference type="InterPro" id="IPR002821">
    <property type="entry name" value="Hydantoinase_A"/>
</dbReference>
<dbReference type="OrthoDB" id="9768323at2"/>
<sequence>MVDKHYRLGVDVGGTFTDLLLIDERTGKTYSAKVPSTPGDQSQGILNGINRLCEQNDIDPAGISHVMHGTTVATNTVLTGSGARVGLVTTEGYRQVLQMARSFVPGGLGGWVTYNKRPLMAPLENTIEADERMGARGEIVRPLNEDRLRQDLQSLRNKGIEALTVCLINAYANGAHERRIKEIAHEELPGIIVSISSDVMPEMYEYERTETTVVNSYVRPEVARYMQNLHRELDRKMPGVKLHVLRSDGGLASVDAAIDAPVNLLMSGPAGGVTGALWTARQSGFKDLLTFDMGGTSTDVALIQNGVAQTRRETRVSDVTVRAPSIDVRTVGAGGGSIAYVPELTKALRVGPQSAGAVPGPAAYMKGGDKPTVTDANVVLGYLPANSRLGGDMKIDRTAAQRALSSIADALGKSIEDAAEGVINIVNENMFGALRLVSIEQGYDPRDFALVAFGGAGPLHANALGRLTGAWPVIIPPAPGVLCAYGDATTRLRNEASRTFIRRCSETSDAEVLALLTELKETASGTLDAEGVPRKEQEVEYQIDLRYHGQGMRLTLSTSPEEFARSGLAGVEARFDELHTQLYTFALEAPHELVNLRAVVLGREPVVEAEALATGNADASAARIEETRIYADGAWHSGHIYDRNKLKSGNAVAGPAIVAQMDTTTLILPGYTGTVDRVGNILIRPNGGQ</sequence>
<dbReference type="Proteomes" id="UP000515733">
    <property type="component" value="Chromosome"/>
</dbReference>
<dbReference type="Pfam" id="PF05378">
    <property type="entry name" value="Hydant_A_N"/>
    <property type="match status" value="1"/>
</dbReference>
<dbReference type="GO" id="GO:0017168">
    <property type="term" value="F:5-oxoprolinase (ATP-hydrolyzing) activity"/>
    <property type="evidence" value="ECO:0007669"/>
    <property type="project" value="TreeGrafter"/>
</dbReference>
<dbReference type="InterPro" id="IPR043129">
    <property type="entry name" value="ATPase_NBD"/>
</dbReference>
<evidence type="ECO:0000313" key="5">
    <source>
        <dbReference type="Proteomes" id="UP000515733"/>
    </source>
</evidence>
<keyword evidence="5" id="KW-1185">Reference proteome</keyword>
<dbReference type="EMBL" id="LR778301">
    <property type="protein sequence ID" value="CAB1369604.1"/>
    <property type="molecule type" value="Genomic_DNA"/>
</dbReference>
<proteinExistence type="predicted"/>
<dbReference type="GO" id="GO:0005829">
    <property type="term" value="C:cytosol"/>
    <property type="evidence" value="ECO:0007669"/>
    <property type="project" value="TreeGrafter"/>
</dbReference>